<reference evidence="1 2" key="1">
    <citation type="submission" date="2015-11" db="EMBL/GenBank/DDBJ databases">
        <title>Genomic analysis of 38 Legionella species identifies large and diverse effector repertoires.</title>
        <authorList>
            <person name="Burstein D."/>
            <person name="Amaro F."/>
            <person name="Zusman T."/>
            <person name="Lifshitz Z."/>
            <person name="Cohen O."/>
            <person name="Gilbert J.A."/>
            <person name="Pupko T."/>
            <person name="Shuman H.A."/>
            <person name="Segal G."/>
        </authorList>
    </citation>
    <scope>NUCLEOTIDE SEQUENCE [LARGE SCALE GENOMIC DNA]</scope>
    <source>
        <strain evidence="1 2">ORW</strain>
    </source>
</reference>
<evidence type="ECO:0000313" key="1">
    <source>
        <dbReference type="EMBL" id="KTC78911.1"/>
    </source>
</evidence>
<organism evidence="1 2">
    <name type="scientific">Legionella cherrii</name>
    <dbReference type="NCBI Taxonomy" id="28084"/>
    <lineage>
        <taxon>Bacteria</taxon>
        <taxon>Pseudomonadati</taxon>
        <taxon>Pseudomonadota</taxon>
        <taxon>Gammaproteobacteria</taxon>
        <taxon>Legionellales</taxon>
        <taxon>Legionellaceae</taxon>
        <taxon>Legionella</taxon>
    </lineage>
</organism>
<dbReference type="EMBL" id="LNXW01000013">
    <property type="protein sequence ID" value="KTC78911.1"/>
    <property type="molecule type" value="Genomic_DNA"/>
</dbReference>
<evidence type="ECO:0000313" key="2">
    <source>
        <dbReference type="Proteomes" id="UP000054921"/>
    </source>
</evidence>
<name>A0A0W0S5N9_9GAMM</name>
<sequence>MKVGEFKQQVIELRSNTDPLKTPSEVLGLISKLSELFEPLNDQFDLNSDMMVPVKELMNQFWNLVIRNIPCEQSEQWNTAAYVMPWLTLQQSLVKVGLMNADFHHPILYEELKNHFNRLSVTNDSLKITELMPLLIRASRMLGYAEVSQLGHYPFFKLNEKISANRPQEIEKLEDIMFLLRSILYLMYKYCTLKQLALIPSLIYFRYPTTDEERRSELAIFNWLTQHTLECTQFFSSHDDYINMRSIKEIDALHNAAHLLPKERKNFLNATNENRWIYLFTHQSRGRPAFLEEQDASVKETLRLLRQDFNSQKDKSFTAIWGFAFLVKMQARILSPSEAKIVHAATYAFCMEKYIELFNFSEDSKNSFSVHSEWESVKCQAAEKRKLAAINGQSVKLGFFETLAVSQGRLKKLINFLEENQTSDSEDFSSSGETPSMSN</sequence>
<dbReference type="PATRIC" id="fig|28084.5.peg.1003"/>
<dbReference type="AlphaFoldDB" id="A0A0W0S5N9"/>
<accession>A0A0W0S5N9</accession>
<comment type="caution">
    <text evidence="1">The sequence shown here is derived from an EMBL/GenBank/DDBJ whole genome shotgun (WGS) entry which is preliminary data.</text>
</comment>
<protein>
    <submittedName>
        <fullName evidence="1">Uncharacterized protein</fullName>
    </submittedName>
</protein>
<proteinExistence type="predicted"/>
<dbReference type="RefSeq" id="WP_058387504.1">
    <property type="nucleotide sequence ID" value="NZ_LNXW01000013.1"/>
</dbReference>
<dbReference type="Proteomes" id="UP000054921">
    <property type="component" value="Unassembled WGS sequence"/>
</dbReference>
<dbReference type="OrthoDB" id="5650429at2"/>
<gene>
    <name evidence="1" type="ORF">Lche_0931</name>
</gene>